<evidence type="ECO:0000313" key="2">
    <source>
        <dbReference type="EMBL" id="KAK9776192.1"/>
    </source>
</evidence>
<accession>A0ABR2XR27</accession>
<keyword evidence="1" id="KW-0812">Transmembrane</keyword>
<feature type="transmembrane region" description="Helical" evidence="1">
    <location>
        <begin position="43"/>
        <end position="61"/>
    </location>
</feature>
<keyword evidence="3" id="KW-1185">Reference proteome</keyword>
<protein>
    <submittedName>
        <fullName evidence="2">Uncharacterized protein</fullName>
    </submittedName>
</protein>
<organism evidence="2 3">
    <name type="scientific">Seiridium cardinale</name>
    <dbReference type="NCBI Taxonomy" id="138064"/>
    <lineage>
        <taxon>Eukaryota</taxon>
        <taxon>Fungi</taxon>
        <taxon>Dikarya</taxon>
        <taxon>Ascomycota</taxon>
        <taxon>Pezizomycotina</taxon>
        <taxon>Sordariomycetes</taxon>
        <taxon>Xylariomycetidae</taxon>
        <taxon>Amphisphaeriales</taxon>
        <taxon>Sporocadaceae</taxon>
        <taxon>Seiridium</taxon>
    </lineage>
</organism>
<proteinExistence type="predicted"/>
<keyword evidence="1" id="KW-1133">Transmembrane helix</keyword>
<dbReference type="Proteomes" id="UP001465668">
    <property type="component" value="Unassembled WGS sequence"/>
</dbReference>
<dbReference type="EMBL" id="JARVKM010000029">
    <property type="protein sequence ID" value="KAK9776192.1"/>
    <property type="molecule type" value="Genomic_DNA"/>
</dbReference>
<comment type="caution">
    <text evidence="2">The sequence shown here is derived from an EMBL/GenBank/DDBJ whole genome shotgun (WGS) entry which is preliminary data.</text>
</comment>
<evidence type="ECO:0000256" key="1">
    <source>
        <dbReference type="SAM" id="Phobius"/>
    </source>
</evidence>
<keyword evidence="1" id="KW-0472">Membrane</keyword>
<sequence>MRCGLKPCFGWLHNGLYYHRRTLCQPGFGYNLGPEGHGSTRKFVVLLSIVFTLLVLVRIFGNVYEWFSSRRLSDSDNQAGWIPDDQPQMHDEHIDNYGFHAQPVNSRAPIYDYQGYDGGVASNQMQPQSYDTYYKVYK</sequence>
<reference evidence="2 3" key="1">
    <citation type="submission" date="2024-02" db="EMBL/GenBank/DDBJ databases">
        <title>First draft genome assembly of two strains of Seiridium cardinale.</title>
        <authorList>
            <person name="Emiliani G."/>
            <person name="Scali E."/>
        </authorList>
    </citation>
    <scope>NUCLEOTIDE SEQUENCE [LARGE SCALE GENOMIC DNA]</scope>
    <source>
        <strain evidence="2 3">BM-138-000479</strain>
    </source>
</reference>
<evidence type="ECO:0000313" key="3">
    <source>
        <dbReference type="Proteomes" id="UP001465668"/>
    </source>
</evidence>
<name>A0ABR2XR27_9PEZI</name>
<gene>
    <name evidence="2" type="ORF">SCAR479_07098</name>
</gene>